<dbReference type="Gene3D" id="3.40.630.10">
    <property type="entry name" value="Zn peptidases"/>
    <property type="match status" value="1"/>
</dbReference>
<dbReference type="PRINTS" id="PR00932">
    <property type="entry name" value="AMINO1PTASE"/>
</dbReference>
<evidence type="ECO:0000256" key="8">
    <source>
        <dbReference type="ARBA" id="ARBA00022833"/>
    </source>
</evidence>
<dbReference type="FunFam" id="2.30.250.10:FF:000004">
    <property type="entry name" value="Probable M18 family aminopeptidase 2"/>
    <property type="match status" value="1"/>
</dbReference>
<dbReference type="EMBL" id="CP023407">
    <property type="protein sequence ID" value="AYL37126.1"/>
    <property type="molecule type" value="Genomic_DNA"/>
</dbReference>
<dbReference type="PANTHER" id="PTHR28570:SF3">
    <property type="entry name" value="ASPARTYL AMINOPEPTIDASE"/>
    <property type="match status" value="1"/>
</dbReference>
<reference evidence="13 14" key="1">
    <citation type="submission" date="2017-09" db="EMBL/GenBank/DDBJ databases">
        <authorList>
            <person name="Zhang H."/>
            <person name="Hu S."/>
            <person name="Xu J."/>
            <person name="He Z."/>
        </authorList>
    </citation>
    <scope>NUCLEOTIDE SEQUENCE [LARGE SCALE GENOMIC DNA]</scope>
    <source>
        <strain evidence="13 14">TXX3120</strain>
    </source>
</reference>
<evidence type="ECO:0000256" key="2">
    <source>
        <dbReference type="ARBA" id="ARBA00008290"/>
    </source>
</evidence>
<keyword evidence="7 10" id="KW-0378">Hydrolase</keyword>
<keyword evidence="5 10" id="KW-0645">Protease</keyword>
<dbReference type="AlphaFoldDB" id="A0A494UXK6"/>
<organism evidence="13 14">
    <name type="scientific">Streptomyces fungicidicus</name>
    <dbReference type="NCBI Taxonomy" id="68203"/>
    <lineage>
        <taxon>Bacteria</taxon>
        <taxon>Bacillati</taxon>
        <taxon>Actinomycetota</taxon>
        <taxon>Actinomycetes</taxon>
        <taxon>Kitasatosporales</taxon>
        <taxon>Streptomycetaceae</taxon>
        <taxon>Streptomyces</taxon>
    </lineage>
</organism>
<evidence type="ECO:0000256" key="10">
    <source>
        <dbReference type="HAMAP-Rule" id="MF_00467"/>
    </source>
</evidence>
<evidence type="ECO:0000313" key="14">
    <source>
        <dbReference type="Proteomes" id="UP000282170"/>
    </source>
</evidence>
<evidence type="ECO:0000256" key="1">
    <source>
        <dbReference type="ARBA" id="ARBA00001947"/>
    </source>
</evidence>
<dbReference type="SUPFAM" id="SSF53187">
    <property type="entry name" value="Zn-dependent exopeptidases"/>
    <property type="match status" value="1"/>
</dbReference>
<dbReference type="InterPro" id="IPR023358">
    <property type="entry name" value="Peptidase_M18_dom2"/>
</dbReference>
<feature type="binding site" evidence="10">
    <location>
        <position position="408"/>
    </location>
    <ligand>
        <name>Zn(2+)</name>
        <dbReference type="ChEBI" id="CHEBI:29105"/>
    </ligand>
</feature>
<dbReference type="HAMAP" id="MF_00467">
    <property type="entry name" value="Aminopeptidase_M18_2"/>
    <property type="match status" value="1"/>
</dbReference>
<dbReference type="GO" id="GO:0008237">
    <property type="term" value="F:metallopeptidase activity"/>
    <property type="evidence" value="ECO:0007669"/>
    <property type="project" value="UniProtKB-UniRule"/>
</dbReference>
<keyword evidence="14" id="KW-1185">Reference proteome</keyword>
<dbReference type="Gene3D" id="2.30.250.10">
    <property type="entry name" value="Aminopeptidase i, Domain 2"/>
    <property type="match status" value="1"/>
</dbReference>
<evidence type="ECO:0000313" key="13">
    <source>
        <dbReference type="EMBL" id="AYL37126.1"/>
    </source>
</evidence>
<dbReference type="GO" id="GO:0004177">
    <property type="term" value="F:aminopeptidase activity"/>
    <property type="evidence" value="ECO:0007669"/>
    <property type="project" value="UniProtKB-UniRule"/>
</dbReference>
<dbReference type="InterPro" id="IPR022984">
    <property type="entry name" value="M18_aminopeptidase_2"/>
</dbReference>
<gene>
    <name evidence="10" type="primary">apeB</name>
    <name evidence="13" type="ORF">CNQ36_17915</name>
</gene>
<name>A0A494UXK6_9ACTN</name>
<dbReference type="EC" id="3.4.11.-" evidence="10"/>
<evidence type="ECO:0000256" key="3">
    <source>
        <dbReference type="ARBA" id="ARBA00014897"/>
    </source>
</evidence>
<keyword evidence="4 10" id="KW-0031">Aminopeptidase</keyword>
<dbReference type="RefSeq" id="WP_121546752.1">
    <property type="nucleotide sequence ID" value="NZ_CP023407.1"/>
</dbReference>
<dbReference type="Proteomes" id="UP000282170">
    <property type="component" value="Chromosome"/>
</dbReference>
<protein>
    <recommendedName>
        <fullName evidence="3 10">Probable M18 family aminopeptidase 2</fullName>
        <ecNumber evidence="10">3.4.11.-</ecNumber>
    </recommendedName>
</protein>
<evidence type="ECO:0000256" key="9">
    <source>
        <dbReference type="ARBA" id="ARBA00023049"/>
    </source>
</evidence>
<keyword evidence="6 10" id="KW-0479">Metal-binding</keyword>
<evidence type="ECO:0000256" key="6">
    <source>
        <dbReference type="ARBA" id="ARBA00022723"/>
    </source>
</evidence>
<evidence type="ECO:0000256" key="11">
    <source>
        <dbReference type="RuleBase" id="RU004386"/>
    </source>
</evidence>
<accession>A0A494UXK6</accession>
<evidence type="ECO:0000256" key="12">
    <source>
        <dbReference type="RuleBase" id="RU004387"/>
    </source>
</evidence>
<evidence type="ECO:0000256" key="7">
    <source>
        <dbReference type="ARBA" id="ARBA00022801"/>
    </source>
</evidence>
<dbReference type="SUPFAM" id="SSF101821">
    <property type="entry name" value="Aminopeptidase/glucanase lid domain"/>
    <property type="match status" value="1"/>
</dbReference>
<dbReference type="KEGG" id="sfug:CNQ36_17915"/>
<feature type="binding site" evidence="10">
    <location>
        <position position="157"/>
    </location>
    <ligand>
        <name>Zn(2+)</name>
        <dbReference type="ChEBI" id="CHEBI:29105"/>
    </ligand>
</feature>
<keyword evidence="8 10" id="KW-0862">Zinc</keyword>
<dbReference type="GeneID" id="93884705"/>
<dbReference type="Pfam" id="PF02127">
    <property type="entry name" value="Peptidase_M18"/>
    <property type="match status" value="1"/>
</dbReference>
<dbReference type="CDD" id="cd05658">
    <property type="entry name" value="M18_DAP"/>
    <property type="match status" value="1"/>
</dbReference>
<dbReference type="GO" id="GO:0008270">
    <property type="term" value="F:zinc ion binding"/>
    <property type="evidence" value="ECO:0007669"/>
    <property type="project" value="UniProtKB-UniRule"/>
</dbReference>
<evidence type="ECO:0000256" key="4">
    <source>
        <dbReference type="ARBA" id="ARBA00022438"/>
    </source>
</evidence>
<dbReference type="InterPro" id="IPR001948">
    <property type="entry name" value="Peptidase_M18"/>
</dbReference>
<feature type="binding site" evidence="10">
    <location>
        <position position="86"/>
    </location>
    <ligand>
        <name>Zn(2+)</name>
        <dbReference type="ChEBI" id="CHEBI:29105"/>
    </ligand>
</feature>
<dbReference type="NCBIfam" id="NF002759">
    <property type="entry name" value="PRK02813.1"/>
    <property type="match status" value="1"/>
</dbReference>
<evidence type="ECO:0000256" key="5">
    <source>
        <dbReference type="ARBA" id="ARBA00022670"/>
    </source>
</evidence>
<dbReference type="PANTHER" id="PTHR28570">
    <property type="entry name" value="ASPARTYL AMINOPEPTIDASE"/>
    <property type="match status" value="1"/>
</dbReference>
<comment type="cofactor">
    <cofactor evidence="1 10 12">
        <name>Zn(2+)</name>
        <dbReference type="ChEBI" id="CHEBI:29105"/>
    </cofactor>
</comment>
<comment type="similarity">
    <text evidence="2 10 11">Belongs to the peptidase M18 family.</text>
</comment>
<dbReference type="GO" id="GO:0006508">
    <property type="term" value="P:proteolysis"/>
    <property type="evidence" value="ECO:0007669"/>
    <property type="project" value="UniProtKB-UniRule"/>
</dbReference>
<sequence>MSEPPRFDRGHTDDLMSFLAASPTPYHAVANAAERLEKAGFRQVAETDAWDGTTGGKYVLRGGAIVAWYVPEGAAAHTPFRIVGAHTDSPNLRVKPRPDSGAHGWRQVAVEIYGGPLLNSWLDRDLGLAGRLSLRDGSTTLVNVDRPLLRVPQLAIHLDRSVNADGLKLDKQRHTQPVWGLGDDVRDGDLIAFLEETAGLPSGAVTGWDLMVHSVEPPAYLGRDRELVAGPRMDNLLSVHAGTAALAAAAGRGSELSCIPVLAAFDHEENGSQSDTGADGPLLGGVLERSVFARGGSYEDRARAFAGTVCLSSDTGHAVHPNYAERHDPTHHPRVDGGPLLKVNVNNRYATDGSGRAVVAAACEKAGVPFQSFVSNNAMPCGTTIGPITAARHGIRTVDIGVAILSMHSARELCGAKDPFLLANALVAFLEG</sequence>
<dbReference type="GO" id="GO:0005737">
    <property type="term" value="C:cytoplasm"/>
    <property type="evidence" value="ECO:0007669"/>
    <property type="project" value="UniProtKB-ARBA"/>
</dbReference>
<proteinExistence type="inferred from homology"/>
<keyword evidence="9 10" id="KW-0482">Metalloprotease</keyword>